<dbReference type="Pfam" id="PF02618">
    <property type="entry name" value="YceG"/>
    <property type="match status" value="1"/>
</dbReference>
<dbReference type="Gene3D" id="3.30.1490.480">
    <property type="entry name" value="Endolytic murein transglycosylase"/>
    <property type="match status" value="1"/>
</dbReference>
<dbReference type="PANTHER" id="PTHR30518">
    <property type="entry name" value="ENDOLYTIC MUREIN TRANSGLYCOSYLASE"/>
    <property type="match status" value="1"/>
</dbReference>
<keyword evidence="3 7" id="KW-1133">Transmembrane helix</keyword>
<dbReference type="NCBIfam" id="TIGR00247">
    <property type="entry name" value="endolytic transglycosylase MltG"/>
    <property type="match status" value="1"/>
</dbReference>
<evidence type="ECO:0000256" key="4">
    <source>
        <dbReference type="ARBA" id="ARBA00023136"/>
    </source>
</evidence>
<evidence type="ECO:0000313" key="8">
    <source>
        <dbReference type="EMBL" id="CAH0990127.1"/>
    </source>
</evidence>
<evidence type="ECO:0000256" key="5">
    <source>
        <dbReference type="ARBA" id="ARBA00023239"/>
    </source>
</evidence>
<evidence type="ECO:0000256" key="1">
    <source>
        <dbReference type="ARBA" id="ARBA00022475"/>
    </source>
</evidence>
<keyword evidence="9" id="KW-1185">Reference proteome</keyword>
<dbReference type="EC" id="4.2.2.29" evidence="7"/>
<dbReference type="InterPro" id="IPR003770">
    <property type="entry name" value="MLTG-like"/>
</dbReference>
<evidence type="ECO:0000313" key="9">
    <source>
        <dbReference type="Proteomes" id="UP000838100"/>
    </source>
</evidence>
<comment type="caution">
    <text evidence="8">The sequence shown here is derived from an EMBL/GenBank/DDBJ whole genome shotgun (WGS) entry which is preliminary data.</text>
</comment>
<reference evidence="8" key="1">
    <citation type="submission" date="2021-12" db="EMBL/GenBank/DDBJ databases">
        <authorList>
            <person name="Rodrigo-Torres L."/>
            <person name="Arahal R. D."/>
            <person name="Lucena T."/>
        </authorList>
    </citation>
    <scope>NUCLEOTIDE SEQUENCE</scope>
    <source>
        <strain evidence="8">CECT 8267</strain>
    </source>
</reference>
<dbReference type="Proteomes" id="UP000838100">
    <property type="component" value="Unassembled WGS sequence"/>
</dbReference>
<keyword evidence="1 7" id="KW-1003">Cell membrane</keyword>
<protein>
    <recommendedName>
        <fullName evidence="7">Endolytic murein transglycosylase</fullName>
        <ecNumber evidence="7">4.2.2.29</ecNumber>
    </recommendedName>
    <alternativeName>
        <fullName evidence="7">Peptidoglycan lytic transglycosylase</fullName>
    </alternativeName>
    <alternativeName>
        <fullName evidence="7">Peptidoglycan polymerization terminase</fullName>
    </alternativeName>
</protein>
<keyword evidence="2 7" id="KW-0812">Transmembrane</keyword>
<dbReference type="HAMAP" id="MF_02065">
    <property type="entry name" value="MltG"/>
    <property type="match status" value="1"/>
</dbReference>
<sequence>MIIFKRVLLLAVFVAVLVGFGAQQWLQRTMHTPLAEQFIGSSVVVGKGSSFSAVANQLQADGIIENARVFVLYARFYELTDIKAGEYAISVNDTAITLLDKMRKGAVKYYQITLTEGLTLKQLLAKIHANTLIEQTLQLSELPVYMSELGYGEHDNIEGLIFPDSYAFTRGQTDREIIAVAAARLQTVLQQQWQQRQKNLPYKTPYEALVMASIVERETGVARERGEIAGVFVRRLKKRMRLQTDPTVIYGMGDRYNGRITRADLRRDTPYNTYTRNGLPPTPIAAAGKEAIHAALNPKQGSSLYFVAKGDGTHQFSDTLEQHNKAVRTYQLKRRDDYRSSPANE</sequence>
<keyword evidence="4 7" id="KW-0472">Membrane</keyword>
<accession>A0ABN8EGY1</accession>
<organism evidence="8 9">
    <name type="scientific">Sinobacterium norvegicum</name>
    <dbReference type="NCBI Taxonomy" id="1641715"/>
    <lineage>
        <taxon>Bacteria</taxon>
        <taxon>Pseudomonadati</taxon>
        <taxon>Pseudomonadota</taxon>
        <taxon>Gammaproteobacteria</taxon>
        <taxon>Cellvibrionales</taxon>
        <taxon>Spongiibacteraceae</taxon>
        <taxon>Sinobacterium</taxon>
    </lineage>
</organism>
<keyword evidence="7" id="KW-0997">Cell inner membrane</keyword>
<dbReference type="RefSeq" id="WP_237442817.1">
    <property type="nucleotide sequence ID" value="NZ_CAKLPX010000001.1"/>
</dbReference>
<dbReference type="GO" id="GO:0016829">
    <property type="term" value="F:lyase activity"/>
    <property type="evidence" value="ECO:0007669"/>
    <property type="project" value="UniProtKB-KW"/>
</dbReference>
<feature type="site" description="Important for catalytic activity" evidence="7">
    <location>
        <position position="218"/>
    </location>
</feature>
<name>A0ABN8EGY1_9GAMM</name>
<dbReference type="PANTHER" id="PTHR30518:SF2">
    <property type="entry name" value="ENDOLYTIC MUREIN TRANSGLYCOSYLASE"/>
    <property type="match status" value="1"/>
</dbReference>
<dbReference type="CDD" id="cd08010">
    <property type="entry name" value="MltG_like"/>
    <property type="match status" value="1"/>
</dbReference>
<comment type="similarity">
    <text evidence="7">Belongs to the transglycosylase MltG family.</text>
</comment>
<dbReference type="Gene3D" id="3.30.160.60">
    <property type="entry name" value="Classic Zinc Finger"/>
    <property type="match status" value="1"/>
</dbReference>
<comment type="catalytic activity">
    <reaction evidence="7">
        <text>a peptidoglycan chain = a peptidoglycan chain with N-acetyl-1,6-anhydromuramyl-[peptide] at the reducing end + a peptidoglycan chain with N-acetylglucosamine at the non-reducing end.</text>
        <dbReference type="EC" id="4.2.2.29"/>
    </reaction>
</comment>
<keyword evidence="5 7" id="KW-0456">Lyase</keyword>
<proteinExistence type="inferred from homology"/>
<evidence type="ECO:0000256" key="3">
    <source>
        <dbReference type="ARBA" id="ARBA00022989"/>
    </source>
</evidence>
<dbReference type="EMBL" id="CAKLPX010000001">
    <property type="protein sequence ID" value="CAH0990127.1"/>
    <property type="molecule type" value="Genomic_DNA"/>
</dbReference>
<keyword evidence="6 7" id="KW-0961">Cell wall biogenesis/degradation</keyword>
<evidence type="ECO:0000256" key="2">
    <source>
        <dbReference type="ARBA" id="ARBA00022692"/>
    </source>
</evidence>
<evidence type="ECO:0000256" key="6">
    <source>
        <dbReference type="ARBA" id="ARBA00023316"/>
    </source>
</evidence>
<evidence type="ECO:0000256" key="7">
    <source>
        <dbReference type="HAMAP-Rule" id="MF_02065"/>
    </source>
</evidence>
<comment type="function">
    <text evidence="7">Functions as a peptidoglycan terminase that cleaves nascent peptidoglycan strands endolytically to terminate their elongation.</text>
</comment>
<gene>
    <name evidence="7 8" type="primary">mltG</name>
    <name evidence="8" type="ORF">SIN8267_00212</name>
</gene>